<keyword evidence="2" id="KW-1185">Reference proteome</keyword>
<dbReference type="InterPro" id="IPR023214">
    <property type="entry name" value="HAD_sf"/>
</dbReference>
<dbReference type="SFLD" id="SFLDS00003">
    <property type="entry name" value="Haloacid_Dehalogenase"/>
    <property type="match status" value="1"/>
</dbReference>
<dbReference type="Gene3D" id="3.40.50.1000">
    <property type="entry name" value="HAD superfamily/HAD-like"/>
    <property type="match status" value="1"/>
</dbReference>
<accession>A0A0E9MKK4</accession>
<dbReference type="InterPro" id="IPR023198">
    <property type="entry name" value="PGP-like_dom2"/>
</dbReference>
<dbReference type="STRING" id="1219043.SCH01S_03_00120"/>
<dbReference type="SUPFAM" id="SSF56784">
    <property type="entry name" value="HAD-like"/>
    <property type="match status" value="1"/>
</dbReference>
<evidence type="ECO:0000313" key="1">
    <source>
        <dbReference type="EMBL" id="GAO38038.1"/>
    </source>
</evidence>
<dbReference type="GO" id="GO:0005829">
    <property type="term" value="C:cytosol"/>
    <property type="evidence" value="ECO:0007669"/>
    <property type="project" value="TreeGrafter"/>
</dbReference>
<dbReference type="OrthoDB" id="9797743at2"/>
<gene>
    <name evidence="1" type="ORF">SCH01S_03_00120</name>
</gene>
<dbReference type="NCBIfam" id="TIGR01549">
    <property type="entry name" value="HAD-SF-IA-v1"/>
    <property type="match status" value="1"/>
</dbReference>
<dbReference type="NCBIfam" id="TIGR01509">
    <property type="entry name" value="HAD-SF-IA-v3"/>
    <property type="match status" value="1"/>
</dbReference>
<name>A0A0E9MKK4_9SPHN</name>
<dbReference type="SFLD" id="SFLDG01129">
    <property type="entry name" value="C1.5:_HAD__Beta-PGM__Phosphata"/>
    <property type="match status" value="1"/>
</dbReference>
<comment type="caution">
    <text evidence="1">The sequence shown here is derived from an EMBL/GenBank/DDBJ whole genome shotgun (WGS) entry which is preliminary data.</text>
</comment>
<dbReference type="PANTHER" id="PTHR43434:SF16">
    <property type="entry name" value="BLL8046 PROTEIN"/>
    <property type="match status" value="1"/>
</dbReference>
<dbReference type="SFLD" id="SFLDG01135">
    <property type="entry name" value="C1.5.6:_HAD__Beta-PGM__Phospha"/>
    <property type="match status" value="1"/>
</dbReference>
<dbReference type="InterPro" id="IPR006439">
    <property type="entry name" value="HAD-SF_hydro_IA"/>
</dbReference>
<protein>
    <submittedName>
        <fullName evidence="1">Putative hydrolase</fullName>
    </submittedName>
</protein>
<dbReference type="InterPro" id="IPR036412">
    <property type="entry name" value="HAD-like_sf"/>
</dbReference>
<organism evidence="1 2">
    <name type="scientific">Sphingomonas changbaiensis NBRC 104936</name>
    <dbReference type="NCBI Taxonomy" id="1219043"/>
    <lineage>
        <taxon>Bacteria</taxon>
        <taxon>Pseudomonadati</taxon>
        <taxon>Pseudomonadota</taxon>
        <taxon>Alphaproteobacteria</taxon>
        <taxon>Sphingomonadales</taxon>
        <taxon>Sphingomonadaceae</taxon>
        <taxon>Sphingomonas</taxon>
    </lineage>
</organism>
<keyword evidence="1" id="KW-0378">Hydrolase</keyword>
<dbReference type="GO" id="GO:0008967">
    <property type="term" value="F:phosphoglycolate phosphatase activity"/>
    <property type="evidence" value="ECO:0007669"/>
    <property type="project" value="TreeGrafter"/>
</dbReference>
<dbReference type="Gene3D" id="1.10.150.240">
    <property type="entry name" value="Putative phosphatase, domain 2"/>
    <property type="match status" value="1"/>
</dbReference>
<sequence>MPKAALFDVDGTLVDSNDLHAEAWGEIFRRFGVDIPHAVIRQQIGKGGDNLMPALLPPRLIAAHGPEIEAQRRSLYRDRYLPRVRPFPGVRALFEALRRDDIRIMLASSAAEQQVRQHCAMLDIADLIEGTVSGDDVAHSKPCPDLFAAALNRLGGIDPQDVVVIGDSPYDMEAASKLGIPAMGLLCGGFDAGLLRWSGAAALFEGPWTLPARIDDWLPAEVAKPCPAPAPIS</sequence>
<dbReference type="AlphaFoldDB" id="A0A0E9MKK4"/>
<dbReference type="PANTHER" id="PTHR43434">
    <property type="entry name" value="PHOSPHOGLYCOLATE PHOSPHATASE"/>
    <property type="match status" value="1"/>
</dbReference>
<proteinExistence type="predicted"/>
<dbReference type="InterPro" id="IPR050155">
    <property type="entry name" value="HAD-like_hydrolase_sf"/>
</dbReference>
<dbReference type="GO" id="GO:0006281">
    <property type="term" value="P:DNA repair"/>
    <property type="evidence" value="ECO:0007669"/>
    <property type="project" value="TreeGrafter"/>
</dbReference>
<dbReference type="EMBL" id="BBWU01000003">
    <property type="protein sequence ID" value="GAO38038.1"/>
    <property type="molecule type" value="Genomic_DNA"/>
</dbReference>
<evidence type="ECO:0000313" key="2">
    <source>
        <dbReference type="Proteomes" id="UP000033202"/>
    </source>
</evidence>
<dbReference type="RefSeq" id="WP_046346905.1">
    <property type="nucleotide sequence ID" value="NZ_BBWU01000003.1"/>
</dbReference>
<dbReference type="Pfam" id="PF00702">
    <property type="entry name" value="Hydrolase"/>
    <property type="match status" value="1"/>
</dbReference>
<reference evidence="1 2" key="1">
    <citation type="submission" date="2015-04" db="EMBL/GenBank/DDBJ databases">
        <title>Whole genome shotgun sequence of Sphingomonas changbaiensis NBRC 104936.</title>
        <authorList>
            <person name="Katano-Makiyama Y."/>
            <person name="Hosoyama A."/>
            <person name="Hashimoto M."/>
            <person name="Noguchi M."/>
            <person name="Tsuchikane K."/>
            <person name="Ohji S."/>
            <person name="Yamazoe A."/>
            <person name="Ichikawa N."/>
            <person name="Kimura A."/>
            <person name="Fujita N."/>
        </authorList>
    </citation>
    <scope>NUCLEOTIDE SEQUENCE [LARGE SCALE GENOMIC DNA]</scope>
    <source>
        <strain evidence="1 2">NBRC 104936</strain>
    </source>
</reference>
<dbReference type="Proteomes" id="UP000033202">
    <property type="component" value="Unassembled WGS sequence"/>
</dbReference>